<dbReference type="EMBL" id="JAPZBT010000003">
    <property type="protein sequence ID" value="KAJ5365298.1"/>
    <property type="molecule type" value="Genomic_DNA"/>
</dbReference>
<dbReference type="Gene3D" id="1.25.40.20">
    <property type="entry name" value="Ankyrin repeat-containing domain"/>
    <property type="match status" value="2"/>
</dbReference>
<evidence type="ECO:0000256" key="1">
    <source>
        <dbReference type="ARBA" id="ARBA00022737"/>
    </source>
</evidence>
<evidence type="ECO:0000256" key="3">
    <source>
        <dbReference type="PROSITE-ProRule" id="PRU00023"/>
    </source>
</evidence>
<keyword evidence="5" id="KW-1185">Reference proteome</keyword>
<dbReference type="SUPFAM" id="SSF48403">
    <property type="entry name" value="Ankyrin repeat"/>
    <property type="match status" value="1"/>
</dbReference>
<dbReference type="InterPro" id="IPR036770">
    <property type="entry name" value="Ankyrin_rpt-contain_sf"/>
</dbReference>
<dbReference type="SMART" id="SM00248">
    <property type="entry name" value="ANK"/>
    <property type="match status" value="4"/>
</dbReference>
<reference evidence="4" key="1">
    <citation type="submission" date="2022-12" db="EMBL/GenBank/DDBJ databases">
        <authorList>
            <person name="Petersen C."/>
        </authorList>
    </citation>
    <scope>NUCLEOTIDE SEQUENCE</scope>
    <source>
        <strain evidence="4">IBT 3081</strain>
    </source>
</reference>
<feature type="repeat" description="ANK" evidence="3">
    <location>
        <begin position="73"/>
        <end position="95"/>
    </location>
</feature>
<dbReference type="GeneID" id="81465097"/>
<evidence type="ECO:0000313" key="4">
    <source>
        <dbReference type="EMBL" id="KAJ5365298.1"/>
    </source>
</evidence>
<dbReference type="OrthoDB" id="4340384at2759"/>
<dbReference type="AlphaFoldDB" id="A0A9W9RRW6"/>
<dbReference type="RefSeq" id="XP_056576765.1">
    <property type="nucleotide sequence ID" value="XM_056725914.1"/>
</dbReference>
<dbReference type="Pfam" id="PF12796">
    <property type="entry name" value="Ank_2"/>
    <property type="match status" value="1"/>
</dbReference>
<comment type="caution">
    <text evidence="4">The sequence shown here is derived from an EMBL/GenBank/DDBJ whole genome shotgun (WGS) entry which is preliminary data.</text>
</comment>
<dbReference type="InterPro" id="IPR002110">
    <property type="entry name" value="Ankyrin_rpt"/>
</dbReference>
<gene>
    <name evidence="4" type="ORF">N7517_008184</name>
</gene>
<dbReference type="PROSITE" id="PS50088">
    <property type="entry name" value="ANK_REPEAT"/>
    <property type="match status" value="2"/>
</dbReference>
<feature type="repeat" description="ANK" evidence="3">
    <location>
        <begin position="107"/>
        <end position="139"/>
    </location>
</feature>
<name>A0A9W9RRW6_9EURO</name>
<evidence type="ECO:0000256" key="2">
    <source>
        <dbReference type="ARBA" id="ARBA00023043"/>
    </source>
</evidence>
<accession>A0A9W9RRW6</accession>
<proteinExistence type="predicted"/>
<sequence>MDRDGASPWMAAFSRAPMLDVLLEHFDTLRPESKSKICSCNPETIQGAASKGDSGVLRKLLRRGGDVNAVDGQRRTALHLAASNGHREAAELLLNQKSIDLAALDQRNGTPLHAAAMGGHLAVVDLLLRQNALVNCKDDSGNTPLWYSTSSHRDDVTERLLTEIDVDVNTVGGGGDMMSLLLHYTIWQEEWTQLFYDGSLAVHKTCEVCLHLITFIK</sequence>
<protein>
    <submittedName>
        <fullName evidence="4">Uncharacterized protein</fullName>
    </submittedName>
</protein>
<keyword evidence="2 3" id="KW-0040">ANK repeat</keyword>
<organism evidence="4 5">
    <name type="scientific">Penicillium concentricum</name>
    <dbReference type="NCBI Taxonomy" id="293559"/>
    <lineage>
        <taxon>Eukaryota</taxon>
        <taxon>Fungi</taxon>
        <taxon>Dikarya</taxon>
        <taxon>Ascomycota</taxon>
        <taxon>Pezizomycotina</taxon>
        <taxon>Eurotiomycetes</taxon>
        <taxon>Eurotiomycetidae</taxon>
        <taxon>Eurotiales</taxon>
        <taxon>Aspergillaceae</taxon>
        <taxon>Penicillium</taxon>
    </lineage>
</organism>
<evidence type="ECO:0000313" key="5">
    <source>
        <dbReference type="Proteomes" id="UP001147752"/>
    </source>
</evidence>
<reference evidence="4" key="2">
    <citation type="journal article" date="2023" name="IMA Fungus">
        <title>Comparative genomic study of the Penicillium genus elucidates a diverse pangenome and 15 lateral gene transfer events.</title>
        <authorList>
            <person name="Petersen C."/>
            <person name="Sorensen T."/>
            <person name="Nielsen M.R."/>
            <person name="Sondergaard T.E."/>
            <person name="Sorensen J.L."/>
            <person name="Fitzpatrick D.A."/>
            <person name="Frisvad J.C."/>
            <person name="Nielsen K.L."/>
        </authorList>
    </citation>
    <scope>NUCLEOTIDE SEQUENCE</scope>
    <source>
        <strain evidence="4">IBT 3081</strain>
    </source>
</reference>
<keyword evidence="1" id="KW-0677">Repeat</keyword>
<dbReference type="PANTHER" id="PTHR24198:SF165">
    <property type="entry name" value="ANKYRIN REPEAT-CONTAINING PROTEIN-RELATED"/>
    <property type="match status" value="1"/>
</dbReference>
<dbReference type="PANTHER" id="PTHR24198">
    <property type="entry name" value="ANKYRIN REPEAT AND PROTEIN KINASE DOMAIN-CONTAINING PROTEIN"/>
    <property type="match status" value="1"/>
</dbReference>
<dbReference type="PROSITE" id="PS50297">
    <property type="entry name" value="ANK_REP_REGION"/>
    <property type="match status" value="2"/>
</dbReference>
<dbReference type="Proteomes" id="UP001147752">
    <property type="component" value="Unassembled WGS sequence"/>
</dbReference>